<dbReference type="EMBL" id="JAEHTE010000008">
    <property type="protein sequence ID" value="MBI6884310.1"/>
    <property type="molecule type" value="Genomic_DNA"/>
</dbReference>
<name>A0A8I1ED08_PSEPU</name>
<accession>A0A8I1ED08</accession>
<dbReference type="Proteomes" id="UP000637061">
    <property type="component" value="Unassembled WGS sequence"/>
</dbReference>
<sequence length="748" mass="85628">MSRIIDAVQLDAAVHDGYDIAQMYPTNHEQKSAYCIGSSGRKTPPKLYVLEIPSKHKNAPLCCALINHLNQIQKNDLISNYEKYRSVARIFDWINETYTTEQELPLDIIEKYSNHLKMSGIKQASQCQYVARLRIGVNWGMNNLYSAPEFRNEHSILSDIYSFIPSIPNNRENTRESLSEITNNSCRDELKLLRSTIRFCCHFLTLINKLRSELNENKEVRKQLKSMLSKNKNNLDKLKWANKGKDFKIPYKALARAVLNSDSLNLKEYLLSNRKNFQETLSLNQQSLTIEDANQYIRNGLTANDNLNYASAEWPAPLLFNNIDFLFLIKPTQAEEICMSWLLGADRIQLSGVEKLKMTDVMVTPSAASIYYEKRRSNETSRETVHHGHRTLQYRAIADYTSLRQKFLDSHPQEDASFLEMPTCGSLQVIDSDVFRPLIVAALPNSRIYQSLKESHAEISPFAEILETISRNNAILQEKSALSTAVRSNRYSGEATLNKLRETNQKIEALNIKRQSITINKIAQSRAILDNKKIQPHETPPVNNSILKSSAFSDEENNYEKFSQEFVGASSTAHTPETKQSTYINRSNTDYRWEKRASFATAVGEMMEADARKISELRDSNRYISISELQIELGWEMDFNKKNDIEAFDALIEELQSRGWSVTPFGELEINGHHLIIVSPVEAALLLSYRKACEARLNELMEYEQPRASALVMQIAYIEAILEKFDQKTIFEGEEILTQNDIPSPVVQ</sequence>
<proteinExistence type="predicted"/>
<organism evidence="1 2">
    <name type="scientific">Pseudomonas putida</name>
    <name type="common">Arthrobacter siderocapsulatus</name>
    <dbReference type="NCBI Taxonomy" id="303"/>
    <lineage>
        <taxon>Bacteria</taxon>
        <taxon>Pseudomonadati</taxon>
        <taxon>Pseudomonadota</taxon>
        <taxon>Gammaproteobacteria</taxon>
        <taxon>Pseudomonadales</taxon>
        <taxon>Pseudomonadaceae</taxon>
        <taxon>Pseudomonas</taxon>
    </lineage>
</organism>
<protein>
    <submittedName>
        <fullName evidence="1">Uncharacterized protein</fullName>
    </submittedName>
</protein>
<comment type="caution">
    <text evidence="1">The sequence shown here is derived from an EMBL/GenBank/DDBJ whole genome shotgun (WGS) entry which is preliminary data.</text>
</comment>
<evidence type="ECO:0000313" key="2">
    <source>
        <dbReference type="Proteomes" id="UP000637061"/>
    </source>
</evidence>
<gene>
    <name evidence="1" type="ORF">JEU22_10340</name>
</gene>
<dbReference type="RefSeq" id="WP_198747202.1">
    <property type="nucleotide sequence ID" value="NZ_JAEHTE010000008.1"/>
</dbReference>
<dbReference type="AlphaFoldDB" id="A0A8I1ED08"/>
<evidence type="ECO:0000313" key="1">
    <source>
        <dbReference type="EMBL" id="MBI6884310.1"/>
    </source>
</evidence>
<reference evidence="1" key="1">
    <citation type="submission" date="2020-12" db="EMBL/GenBank/DDBJ databases">
        <title>Enhanced detection system for hospital associated transmission using whole genome sequencing surveillance.</title>
        <authorList>
            <person name="Harrison L.H."/>
            <person name="Van Tyne D."/>
            <person name="Marsh J.W."/>
            <person name="Griffith M.P."/>
            <person name="Snyder D.J."/>
            <person name="Cooper V.S."/>
            <person name="Mustapha M."/>
        </authorList>
    </citation>
    <scope>NUCLEOTIDE SEQUENCE</scope>
    <source>
        <strain evidence="1">PSB00042</strain>
    </source>
</reference>